<proteinExistence type="predicted"/>
<comment type="caution">
    <text evidence="9">The sequence shown here is derived from an EMBL/GenBank/DDBJ whole genome shotgun (WGS) entry which is preliminary data.</text>
</comment>
<feature type="transmembrane region" description="Helical" evidence="8">
    <location>
        <begin position="71"/>
        <end position="91"/>
    </location>
</feature>
<dbReference type="GO" id="GO:0016811">
    <property type="term" value="F:hydrolase activity, acting on carbon-nitrogen (but not peptide) bonds, in linear amides"/>
    <property type="evidence" value="ECO:0007669"/>
    <property type="project" value="InterPro"/>
</dbReference>
<feature type="binding site" evidence="7">
    <location>
        <position position="192"/>
    </location>
    <ligand>
        <name>Zn(2+)</name>
        <dbReference type="ChEBI" id="CHEBI:29105"/>
        <note>catalytic</note>
    </ligand>
</feature>
<keyword evidence="3" id="KW-0378">Hydrolase</keyword>
<keyword evidence="5 8" id="KW-0472">Membrane</keyword>
<dbReference type="Pfam" id="PF05875">
    <property type="entry name" value="Ceramidase"/>
    <property type="match status" value="1"/>
</dbReference>
<dbReference type="InterPro" id="IPR008901">
    <property type="entry name" value="ACER"/>
</dbReference>
<evidence type="ECO:0000256" key="7">
    <source>
        <dbReference type="PIRSR" id="PIRSR608901-2"/>
    </source>
</evidence>
<evidence type="ECO:0000256" key="4">
    <source>
        <dbReference type="ARBA" id="ARBA00022989"/>
    </source>
</evidence>
<comment type="cofactor">
    <cofactor evidence="7">
        <name>Zn(2+)</name>
        <dbReference type="ChEBI" id="CHEBI:29105"/>
    </cofactor>
</comment>
<evidence type="ECO:0000313" key="9">
    <source>
        <dbReference type="EMBL" id="MXQ06478.1"/>
    </source>
</evidence>
<feature type="binding site" evidence="7">
    <location>
        <position position="66"/>
    </location>
    <ligand>
        <name>Zn(2+)</name>
        <dbReference type="ChEBI" id="CHEBI:29105"/>
        <note>catalytic</note>
    </ligand>
</feature>
<accession>A0A7C9MY25</accession>
<dbReference type="GO" id="GO:0016020">
    <property type="term" value="C:membrane"/>
    <property type="evidence" value="ECO:0007669"/>
    <property type="project" value="UniProtKB-SubCell"/>
</dbReference>
<dbReference type="GO" id="GO:0006672">
    <property type="term" value="P:ceramide metabolic process"/>
    <property type="evidence" value="ECO:0007669"/>
    <property type="project" value="InterPro"/>
</dbReference>
<feature type="binding site" evidence="6">
    <location>
        <position position="21"/>
    </location>
    <ligand>
        <name>Ca(2+)</name>
        <dbReference type="ChEBI" id="CHEBI:29108"/>
    </ligand>
</feature>
<protein>
    <recommendedName>
        <fullName evidence="11">Ceramidase</fullName>
    </recommendedName>
</protein>
<dbReference type="GO" id="GO:0046872">
    <property type="term" value="F:metal ion binding"/>
    <property type="evidence" value="ECO:0007669"/>
    <property type="project" value="UniProtKB-KW"/>
</dbReference>
<feature type="transmembrane region" description="Helical" evidence="8">
    <location>
        <begin position="48"/>
        <end position="65"/>
    </location>
</feature>
<dbReference type="EMBL" id="WUPT01000001">
    <property type="protein sequence ID" value="MXQ06478.1"/>
    <property type="molecule type" value="Genomic_DNA"/>
</dbReference>
<sequence length="216" mass="24591">MDWTRAFDNYCERTDLTYWSEPLNALTNIAFLVAAVVMWRRTGGLRDGRILSAILFAIGIGSWLFHTHATVWAVTLDVIPIILFSLFYIFLANRDFWGWPVPAAILGAALYIPFSAAANQVFDALPFFRISSGYWPLPLIIFFYAGLLATRDRRLGGNLALGASILCVSLTFRSVDEMFCETTRIGTHFVWHCLNAVMLGWMIETWRRQRLAARAR</sequence>
<evidence type="ECO:0000256" key="3">
    <source>
        <dbReference type="ARBA" id="ARBA00022801"/>
    </source>
</evidence>
<keyword evidence="6" id="KW-0479">Metal-binding</keyword>
<feature type="transmembrane region" description="Helical" evidence="8">
    <location>
        <begin position="157"/>
        <end position="175"/>
    </location>
</feature>
<evidence type="ECO:0000256" key="5">
    <source>
        <dbReference type="ARBA" id="ARBA00023136"/>
    </source>
</evidence>
<evidence type="ECO:0000313" key="10">
    <source>
        <dbReference type="Proteomes" id="UP000480350"/>
    </source>
</evidence>
<keyword evidence="7" id="KW-0862">Zinc</keyword>
<evidence type="ECO:0000256" key="1">
    <source>
        <dbReference type="ARBA" id="ARBA00004141"/>
    </source>
</evidence>
<gene>
    <name evidence="9" type="ORF">GQ651_01320</name>
</gene>
<name>A0A7C9MY25_9RHOB</name>
<dbReference type="Proteomes" id="UP000480350">
    <property type="component" value="Unassembled WGS sequence"/>
</dbReference>
<keyword evidence="4 8" id="KW-1133">Transmembrane helix</keyword>
<evidence type="ECO:0008006" key="11">
    <source>
        <dbReference type="Google" id="ProtNLM"/>
    </source>
</evidence>
<dbReference type="AlphaFoldDB" id="A0A7C9MY25"/>
<evidence type="ECO:0000256" key="6">
    <source>
        <dbReference type="PIRSR" id="PIRSR608901-1"/>
    </source>
</evidence>
<reference evidence="9 10" key="2">
    <citation type="submission" date="2020-03" db="EMBL/GenBank/DDBJ databases">
        <title>Kangsaoukella pontilimi gen. nov., sp. nov., a new member of the family Rhodobacteraceae isolated from a tidal mudflat.</title>
        <authorList>
            <person name="Kim I.S."/>
        </authorList>
    </citation>
    <scope>NUCLEOTIDE SEQUENCE [LARGE SCALE GENOMIC DNA]</scope>
    <source>
        <strain evidence="9 10">GH1-50</strain>
    </source>
</reference>
<reference evidence="9 10" key="1">
    <citation type="submission" date="2019-12" db="EMBL/GenBank/DDBJ databases">
        <authorList>
            <person name="Lee S.D."/>
        </authorList>
    </citation>
    <scope>NUCLEOTIDE SEQUENCE [LARGE SCALE GENOMIC DNA]</scope>
    <source>
        <strain evidence="9 10">GH1-50</strain>
    </source>
</reference>
<evidence type="ECO:0000256" key="2">
    <source>
        <dbReference type="ARBA" id="ARBA00022692"/>
    </source>
</evidence>
<feature type="binding site" evidence="7">
    <location>
        <position position="188"/>
    </location>
    <ligand>
        <name>Zn(2+)</name>
        <dbReference type="ChEBI" id="CHEBI:29105"/>
        <note>catalytic</note>
    </ligand>
</feature>
<evidence type="ECO:0000256" key="8">
    <source>
        <dbReference type="SAM" id="Phobius"/>
    </source>
</evidence>
<feature type="transmembrane region" description="Helical" evidence="8">
    <location>
        <begin position="134"/>
        <end position="150"/>
    </location>
</feature>
<organism evidence="9 10">
    <name type="scientific">Kangsaoukella pontilimi</name>
    <dbReference type="NCBI Taxonomy" id="2691042"/>
    <lineage>
        <taxon>Bacteria</taxon>
        <taxon>Pseudomonadati</taxon>
        <taxon>Pseudomonadota</taxon>
        <taxon>Alphaproteobacteria</taxon>
        <taxon>Rhodobacterales</taxon>
        <taxon>Paracoccaceae</taxon>
        <taxon>Kangsaoukella</taxon>
    </lineage>
</organism>
<keyword evidence="6" id="KW-0106">Calcium</keyword>
<comment type="subcellular location">
    <subcellularLocation>
        <location evidence="1">Membrane</location>
        <topology evidence="1">Multi-pass membrane protein</topology>
    </subcellularLocation>
</comment>
<keyword evidence="2 8" id="KW-0812">Transmembrane</keyword>
<feature type="transmembrane region" description="Helical" evidence="8">
    <location>
        <begin position="187"/>
        <end position="206"/>
    </location>
</feature>
<dbReference type="RefSeq" id="WP_160762412.1">
    <property type="nucleotide sequence ID" value="NZ_WUPT01000001.1"/>
</dbReference>
<feature type="transmembrane region" description="Helical" evidence="8">
    <location>
        <begin position="103"/>
        <end position="122"/>
    </location>
</feature>
<keyword evidence="10" id="KW-1185">Reference proteome</keyword>